<name>A0A0B2BWM7_9SPHN</name>
<gene>
    <name evidence="1" type="ORF">PK98_14540</name>
</gene>
<comment type="caution">
    <text evidence="1">The sequence shown here is derived from an EMBL/GenBank/DDBJ whole genome shotgun (WGS) entry which is preliminary data.</text>
</comment>
<evidence type="ECO:0000313" key="2">
    <source>
        <dbReference type="Proteomes" id="UP000030988"/>
    </source>
</evidence>
<organism evidence="1 2">
    <name type="scientific">Croceibacterium mercuriale</name>
    <dbReference type="NCBI Taxonomy" id="1572751"/>
    <lineage>
        <taxon>Bacteria</taxon>
        <taxon>Pseudomonadati</taxon>
        <taxon>Pseudomonadota</taxon>
        <taxon>Alphaproteobacteria</taxon>
        <taxon>Sphingomonadales</taxon>
        <taxon>Erythrobacteraceae</taxon>
        <taxon>Croceibacterium</taxon>
    </lineage>
</organism>
<sequence>MNKTWLAVAQVSLTPPLVRDLEGAALAIGRLDARISASFCKERWHEEATMAGFATSLRAHDSSAAESDLFSHLRGTPLPHRLPATLKQEDCAVFEEWRSALQVRAAPPWRELVHVAVDLPEAWDAAPALLRLLALAAHHTQQQPSTAPPIMPRLLQALGLSEAVLPSLVIIDPAWRHRPRKVAASVRRSLRRLTRAALRARKRLARIEAGATHAARVLDGEPRAGALRPLIDLVGRHGIVTPRGIAREYGLSISGAGKLLARAARLGLVVEVSGRASWRTYLSPHLAIEFGYVEAPRGRPPALAPRPLPLTPTLQAFDDELAAIDAMLARFGPLPNGGSDEEE</sequence>
<proteinExistence type="predicted"/>
<protein>
    <submittedName>
        <fullName evidence="1">Uncharacterized protein</fullName>
    </submittedName>
</protein>
<dbReference type="OrthoDB" id="7492875at2"/>
<dbReference type="AlphaFoldDB" id="A0A0B2BWM7"/>
<dbReference type="EMBL" id="JTDN01000003">
    <property type="protein sequence ID" value="KHL24210.1"/>
    <property type="molecule type" value="Genomic_DNA"/>
</dbReference>
<dbReference type="RefSeq" id="WP_039097790.1">
    <property type="nucleotide sequence ID" value="NZ_JTDN01000003.1"/>
</dbReference>
<evidence type="ECO:0000313" key="1">
    <source>
        <dbReference type="EMBL" id="KHL24210.1"/>
    </source>
</evidence>
<dbReference type="STRING" id="1572751.PK98_14540"/>
<keyword evidence="2" id="KW-1185">Reference proteome</keyword>
<dbReference type="Proteomes" id="UP000030988">
    <property type="component" value="Unassembled WGS sequence"/>
</dbReference>
<reference evidence="1 2" key="1">
    <citation type="submission" date="2014-11" db="EMBL/GenBank/DDBJ databases">
        <title>Draft genome sequence of Kirrobacter mercurialis.</title>
        <authorList>
            <person name="Coil D.A."/>
            <person name="Eisen J.A."/>
        </authorList>
    </citation>
    <scope>NUCLEOTIDE SEQUENCE [LARGE SCALE GENOMIC DNA]</scope>
    <source>
        <strain evidence="1 2">Coronado</strain>
    </source>
</reference>
<accession>A0A0B2BWM7</accession>